<feature type="compositionally biased region" description="Low complexity" evidence="1">
    <location>
        <begin position="16"/>
        <end position="25"/>
    </location>
</feature>
<reference evidence="3" key="1">
    <citation type="submission" date="2021-01" db="EMBL/GenBank/DDBJ databases">
        <title>Caligus Genome Assembly.</title>
        <authorList>
            <person name="Gallardo-Escarate C."/>
        </authorList>
    </citation>
    <scope>NUCLEOTIDE SEQUENCE [LARGE SCALE GENOMIC DNA]</scope>
</reference>
<accession>A0A7T8HMA1</accession>
<feature type="region of interest" description="Disordered" evidence="1">
    <location>
        <begin position="1"/>
        <end position="26"/>
    </location>
</feature>
<evidence type="ECO:0000313" key="3">
    <source>
        <dbReference type="Proteomes" id="UP000595437"/>
    </source>
</evidence>
<sequence length="89" mass="9746">MFSSPSFLEFPPPLSSPFSSNNESPVNQNKIVDDFVSSLLAREELEKYSSSGSSPMLSSLIAPLLRLAPHPLLLLHFFLFLGGFFSAQA</sequence>
<dbReference type="EMBL" id="CP045892">
    <property type="protein sequence ID" value="QQP52552.1"/>
    <property type="molecule type" value="Genomic_DNA"/>
</dbReference>
<gene>
    <name evidence="2" type="ORF">FKW44_004733</name>
</gene>
<dbReference type="AlphaFoldDB" id="A0A7T8HMA1"/>
<keyword evidence="3" id="KW-1185">Reference proteome</keyword>
<proteinExistence type="predicted"/>
<name>A0A7T8HMA1_CALRO</name>
<organism evidence="2 3">
    <name type="scientific">Caligus rogercresseyi</name>
    <name type="common">Sea louse</name>
    <dbReference type="NCBI Taxonomy" id="217165"/>
    <lineage>
        <taxon>Eukaryota</taxon>
        <taxon>Metazoa</taxon>
        <taxon>Ecdysozoa</taxon>
        <taxon>Arthropoda</taxon>
        <taxon>Crustacea</taxon>
        <taxon>Multicrustacea</taxon>
        <taxon>Hexanauplia</taxon>
        <taxon>Copepoda</taxon>
        <taxon>Siphonostomatoida</taxon>
        <taxon>Caligidae</taxon>
        <taxon>Caligus</taxon>
    </lineage>
</organism>
<protein>
    <submittedName>
        <fullName evidence="2">Uncharacterized protein</fullName>
    </submittedName>
</protein>
<evidence type="ECO:0000256" key="1">
    <source>
        <dbReference type="SAM" id="MobiDB-lite"/>
    </source>
</evidence>
<evidence type="ECO:0000313" key="2">
    <source>
        <dbReference type="EMBL" id="QQP52552.1"/>
    </source>
</evidence>
<dbReference type="Proteomes" id="UP000595437">
    <property type="component" value="Chromosome 3"/>
</dbReference>